<comment type="function">
    <text evidence="10">Catalyzes the addition and repair of the essential 3'-terminal CCA sequence in tRNAs without using a nucleic acid template. Adds these three nucleotides in the order of C, C, and A to the tRNA nucleotide-73, using CTP and ATP as substrates and producing inorganic pyrophosphate. tRNA 3'-terminal CCA addition is required both for tRNA processing and repair. Also involved in tRNA surveillance by mediating tandem CCA addition to generate a CCACCA at the 3' terminus of unstable tRNAs. While stable tRNAs receive only 3'-terminal CCA, unstable tRNAs are marked with CCACCA and rapidly degraded.</text>
</comment>
<evidence type="ECO:0000256" key="2">
    <source>
        <dbReference type="ARBA" id="ARBA00022694"/>
    </source>
</evidence>
<dbReference type="InterPro" id="IPR048833">
    <property type="entry name" value="CAA_C"/>
</dbReference>
<evidence type="ECO:0000256" key="9">
    <source>
        <dbReference type="ARBA" id="ARBA00022884"/>
    </source>
</evidence>
<feature type="binding site" evidence="10">
    <location>
        <position position="157"/>
    </location>
    <ligand>
        <name>ATP</name>
        <dbReference type="ChEBI" id="CHEBI:30616"/>
    </ligand>
</feature>
<dbReference type="InterPro" id="IPR002934">
    <property type="entry name" value="Polymerase_NTP_transf_dom"/>
</dbReference>
<dbReference type="InterPro" id="IPR043519">
    <property type="entry name" value="NT_sf"/>
</dbReference>
<evidence type="ECO:0000259" key="13">
    <source>
        <dbReference type="Pfam" id="PF21133"/>
    </source>
</evidence>
<evidence type="ECO:0000256" key="3">
    <source>
        <dbReference type="ARBA" id="ARBA00022695"/>
    </source>
</evidence>
<comment type="miscellaneous">
    <text evidence="10">A single active site specifically recognizes both ATP and CTP and is responsible for their addition.</text>
</comment>
<keyword evidence="1 10" id="KW-0808">Transferase</keyword>
<dbReference type="InterPro" id="IPR008229">
    <property type="entry name" value="CCA-adding_arc"/>
</dbReference>
<evidence type="ECO:0000256" key="6">
    <source>
        <dbReference type="ARBA" id="ARBA00022800"/>
    </source>
</evidence>
<accession>E1RDQ9</accession>
<feature type="domain" description="CCA-adding enzyme C-terminal" evidence="13">
    <location>
        <begin position="280"/>
        <end position="424"/>
    </location>
</feature>
<evidence type="ECO:0000256" key="4">
    <source>
        <dbReference type="ARBA" id="ARBA00022723"/>
    </source>
</evidence>
<dbReference type="HAMAP" id="MF_01264">
    <property type="entry name" value="CCA_arch"/>
    <property type="match status" value="1"/>
</dbReference>
<evidence type="ECO:0000256" key="10">
    <source>
        <dbReference type="HAMAP-Rule" id="MF_01264"/>
    </source>
</evidence>
<reference evidence="14 15" key="1">
    <citation type="journal article" date="2010" name="Stand. Genomic Sci.">
        <title>Complete genome sequence of Methanoplanus petrolearius type strain (SEBR 4847).</title>
        <authorList>
            <person name="Brambilla E."/>
            <person name="Djao O.D."/>
            <person name="Daligault H."/>
            <person name="Lapidus A."/>
            <person name="Lucas S."/>
            <person name="Hammon N."/>
            <person name="Nolan M."/>
            <person name="Tice H."/>
            <person name="Cheng J.F."/>
            <person name="Han C."/>
            <person name="Tapia R."/>
            <person name="Goodwin L."/>
            <person name="Pitluck S."/>
            <person name="Liolios K."/>
            <person name="Ivanova N."/>
            <person name="Mavromatis K."/>
            <person name="Mikhailova N."/>
            <person name="Pati A."/>
            <person name="Chen A."/>
            <person name="Palaniappan K."/>
            <person name="Land M."/>
            <person name="Hauser L."/>
            <person name="Chang Y.J."/>
            <person name="Jeffries C.D."/>
            <person name="Rohde M."/>
            <person name="Spring S."/>
            <person name="Sikorski J."/>
            <person name="Goker M."/>
            <person name="Woyke T."/>
            <person name="Bristow J."/>
            <person name="Eisen J.A."/>
            <person name="Markowitz V."/>
            <person name="Hugenholtz P."/>
            <person name="Kyrpides N.C."/>
            <person name="Klenk H.P."/>
        </authorList>
    </citation>
    <scope>NUCLEOTIDE SEQUENCE [LARGE SCALE GENOMIC DNA]</scope>
    <source>
        <strain evidence="15">DSM 11571 / OCM 486 / SEBR 4847</strain>
    </source>
</reference>
<comment type="subunit">
    <text evidence="10">Homodimer.</text>
</comment>
<dbReference type="NCBIfam" id="TIGR03671">
    <property type="entry name" value="cca_archaeal"/>
    <property type="match status" value="1"/>
</dbReference>
<organism evidence="14 15">
    <name type="scientific">Methanolacinia petrolearia (strain DSM 11571 / OCM 486 / SEBR 4847)</name>
    <name type="common">Methanoplanus petrolearius</name>
    <dbReference type="NCBI Taxonomy" id="679926"/>
    <lineage>
        <taxon>Archaea</taxon>
        <taxon>Methanobacteriati</taxon>
        <taxon>Methanobacteriota</taxon>
        <taxon>Stenosarchaea group</taxon>
        <taxon>Methanomicrobia</taxon>
        <taxon>Methanomicrobiales</taxon>
        <taxon>Methanomicrobiaceae</taxon>
        <taxon>Methanolacinia</taxon>
    </lineage>
</organism>
<evidence type="ECO:0000256" key="8">
    <source>
        <dbReference type="ARBA" id="ARBA00022842"/>
    </source>
</evidence>
<dbReference type="RefSeq" id="WP_013329190.1">
    <property type="nucleotide sequence ID" value="NC_014507.1"/>
</dbReference>
<evidence type="ECO:0000313" key="15">
    <source>
        <dbReference type="Proteomes" id="UP000006565"/>
    </source>
</evidence>
<comment type="similarity">
    <text evidence="10">Belongs to the tRNA nucleotidyltransferase/poly(A) polymerase family. Archaeal CCA-adding enzyme subfamily.</text>
</comment>
<feature type="binding site" evidence="10">
    <location>
        <position position="138"/>
    </location>
    <ligand>
        <name>CTP</name>
        <dbReference type="ChEBI" id="CHEBI:37563"/>
    </ligand>
</feature>
<name>E1RDQ9_METP4</name>
<dbReference type="GO" id="GO:0001680">
    <property type="term" value="P:tRNA 3'-terminal CCA addition"/>
    <property type="evidence" value="ECO:0007669"/>
    <property type="project" value="UniProtKB-UniRule"/>
</dbReference>
<keyword evidence="3 10" id="KW-0548">Nucleotidyltransferase</keyword>
<feature type="binding site" evidence="10">
    <location>
        <position position="48"/>
    </location>
    <ligand>
        <name>CTP</name>
        <dbReference type="ChEBI" id="CHEBI:37563"/>
    </ligand>
</feature>
<dbReference type="HOGENOM" id="CLU_044679_1_0_2"/>
<evidence type="ECO:0000259" key="11">
    <source>
        <dbReference type="Pfam" id="PF01909"/>
    </source>
</evidence>
<proteinExistence type="inferred from homology"/>
<dbReference type="EC" id="2.7.7.72" evidence="10"/>
<dbReference type="Gene3D" id="3.30.460.10">
    <property type="entry name" value="Beta Polymerase, domain 2"/>
    <property type="match status" value="1"/>
</dbReference>
<keyword evidence="9 10" id="KW-0694">RNA-binding</keyword>
<comment type="cofactor">
    <cofactor evidence="10">
        <name>Mg(2+)</name>
        <dbReference type="ChEBI" id="CHEBI:18420"/>
    </cofactor>
</comment>
<dbReference type="STRING" id="679926.Mpet_1252"/>
<dbReference type="GO" id="GO:0042245">
    <property type="term" value="P:RNA repair"/>
    <property type="evidence" value="ECO:0007669"/>
    <property type="project" value="UniProtKB-KW"/>
</dbReference>
<dbReference type="KEGG" id="mpi:Mpet_1252"/>
<dbReference type="GO" id="GO:0160016">
    <property type="term" value="F:CCACCA tRNA nucleotidyltransferase activity"/>
    <property type="evidence" value="ECO:0007669"/>
    <property type="project" value="RHEA"/>
</dbReference>
<dbReference type="OrthoDB" id="7378at2157"/>
<dbReference type="InterPro" id="IPR042090">
    <property type="entry name" value="CCA_tRNA_nucleotrans_2"/>
</dbReference>
<dbReference type="PANTHER" id="PTHR39643">
    <property type="entry name" value="CCA-ADDING ENZYME"/>
    <property type="match status" value="1"/>
</dbReference>
<dbReference type="GO" id="GO:0000287">
    <property type="term" value="F:magnesium ion binding"/>
    <property type="evidence" value="ECO:0007669"/>
    <property type="project" value="UniProtKB-UniRule"/>
</dbReference>
<dbReference type="Proteomes" id="UP000006565">
    <property type="component" value="Chromosome"/>
</dbReference>
<feature type="domain" description="Polymerase nucleotidyl transferase" evidence="11">
    <location>
        <begin position="45"/>
        <end position="138"/>
    </location>
</feature>
<keyword evidence="4 10" id="KW-0479">Metal-binding</keyword>
<dbReference type="SUPFAM" id="SSF81631">
    <property type="entry name" value="PAP/OAS1 substrate-binding domain"/>
    <property type="match status" value="1"/>
</dbReference>
<dbReference type="InterPro" id="IPR006116">
    <property type="entry name" value="NT_2-5OAS_ClassI-CCAase"/>
</dbReference>
<feature type="binding site" evidence="10">
    <location>
        <position position="166"/>
    </location>
    <ligand>
        <name>CTP</name>
        <dbReference type="ChEBI" id="CHEBI:37563"/>
    </ligand>
</feature>
<dbReference type="SUPFAM" id="SSF55003">
    <property type="entry name" value="PAP/Archaeal CCA-adding enzyme, C-terminal domain"/>
    <property type="match status" value="1"/>
</dbReference>
<dbReference type="Pfam" id="PF09249">
    <property type="entry name" value="tRNA_NucTransf2"/>
    <property type="match status" value="1"/>
</dbReference>
<dbReference type="InterPro" id="IPR011068">
    <property type="entry name" value="NuclTrfase_I-like_C"/>
</dbReference>
<gene>
    <name evidence="10" type="primary">cca</name>
    <name evidence="14" type="ordered locus">Mpet_1252</name>
</gene>
<evidence type="ECO:0000256" key="5">
    <source>
        <dbReference type="ARBA" id="ARBA00022741"/>
    </source>
</evidence>
<dbReference type="SUPFAM" id="SSF81301">
    <property type="entry name" value="Nucleotidyltransferase"/>
    <property type="match status" value="1"/>
</dbReference>
<dbReference type="InterPro" id="IPR015329">
    <property type="entry name" value="tRNA_NucTransf2"/>
</dbReference>
<evidence type="ECO:0000313" key="14">
    <source>
        <dbReference type="EMBL" id="ADN36012.1"/>
    </source>
</evidence>
<dbReference type="GeneID" id="9743718"/>
<dbReference type="CDD" id="cd05400">
    <property type="entry name" value="NT_2-5OAS_ClassI-CCAase"/>
    <property type="match status" value="1"/>
</dbReference>
<feature type="domain" description="tRNA nucleotidyltransferase substrate binding" evidence="12">
    <location>
        <begin position="151"/>
        <end position="260"/>
    </location>
</feature>
<dbReference type="PANTHER" id="PTHR39643:SF1">
    <property type="entry name" value="CCA-ADDING ENZYME"/>
    <property type="match status" value="1"/>
</dbReference>
<keyword evidence="6 10" id="KW-0692">RNA repair</keyword>
<dbReference type="Gene3D" id="3.30.70.1550">
    <property type="entry name" value="Archaeal tRNA CCA-adding enzyme catalytic domain"/>
    <property type="match status" value="1"/>
</dbReference>
<evidence type="ECO:0000256" key="1">
    <source>
        <dbReference type="ARBA" id="ARBA00022679"/>
    </source>
</evidence>
<dbReference type="Gene3D" id="3.30.70.590">
    <property type="entry name" value="Poly(A) polymerase predicted RNA binding domain"/>
    <property type="match status" value="1"/>
</dbReference>
<keyword evidence="8 10" id="KW-0460">Magnesium</keyword>
<keyword evidence="5 10" id="KW-0547">Nucleotide-binding</keyword>
<dbReference type="Pfam" id="PF01909">
    <property type="entry name" value="NTP_transf_2"/>
    <property type="match status" value="1"/>
</dbReference>
<feature type="binding site" evidence="10">
    <location>
        <position position="115"/>
    </location>
    <ligand>
        <name>Mg(2+)</name>
        <dbReference type="ChEBI" id="CHEBI:18420"/>
    </ligand>
</feature>
<feature type="binding site" evidence="10">
    <location>
        <position position="48"/>
    </location>
    <ligand>
        <name>ATP</name>
        <dbReference type="ChEBI" id="CHEBI:30616"/>
    </ligand>
</feature>
<dbReference type="GO" id="GO:0004810">
    <property type="term" value="F:CCA tRNA nucleotidyltransferase activity"/>
    <property type="evidence" value="ECO:0007669"/>
    <property type="project" value="UniProtKB-UniRule"/>
</dbReference>
<dbReference type="eggNOG" id="arCOG04249">
    <property type="taxonomic scope" value="Archaea"/>
</dbReference>
<feature type="binding site" evidence="10">
    <location>
        <position position="157"/>
    </location>
    <ligand>
        <name>CTP</name>
        <dbReference type="ChEBI" id="CHEBI:37563"/>
    </ligand>
</feature>
<keyword evidence="15" id="KW-1185">Reference proteome</keyword>
<dbReference type="AlphaFoldDB" id="E1RDQ9"/>
<comment type="catalytic activity">
    <reaction evidence="10">
        <text>a tRNA precursor + 2 CTP + ATP = a tRNA with a 3' CCA end + 3 diphosphate</text>
        <dbReference type="Rhea" id="RHEA:14433"/>
        <dbReference type="Rhea" id="RHEA-COMP:10465"/>
        <dbReference type="Rhea" id="RHEA-COMP:10468"/>
        <dbReference type="ChEBI" id="CHEBI:30616"/>
        <dbReference type="ChEBI" id="CHEBI:33019"/>
        <dbReference type="ChEBI" id="CHEBI:37563"/>
        <dbReference type="ChEBI" id="CHEBI:74896"/>
        <dbReference type="ChEBI" id="CHEBI:83071"/>
        <dbReference type="EC" id="2.7.7.72"/>
    </reaction>
</comment>
<feature type="binding site" evidence="10">
    <location>
        <position position="51"/>
    </location>
    <ligand>
        <name>CTP</name>
        <dbReference type="ChEBI" id="CHEBI:37563"/>
    </ligand>
</feature>
<feature type="binding site" evidence="10">
    <location>
        <position position="51"/>
    </location>
    <ligand>
        <name>ATP</name>
        <dbReference type="ChEBI" id="CHEBI:30616"/>
    </ligand>
</feature>
<dbReference type="Gene3D" id="1.10.1410.30">
    <property type="entry name" value="CCA tRNA nucleotidyltransferase, domain 2"/>
    <property type="match status" value="1"/>
</dbReference>
<dbReference type="GO" id="GO:0005524">
    <property type="term" value="F:ATP binding"/>
    <property type="evidence" value="ECO:0007669"/>
    <property type="project" value="UniProtKB-UniRule"/>
</dbReference>
<keyword evidence="2 10" id="KW-0819">tRNA processing</keyword>
<feature type="binding site" evidence="10">
    <location>
        <position position="138"/>
    </location>
    <ligand>
        <name>ATP</name>
        <dbReference type="ChEBI" id="CHEBI:30616"/>
    </ligand>
</feature>
<dbReference type="PIRSF" id="PIRSF005335">
    <property type="entry name" value="CCA_arch"/>
    <property type="match status" value="1"/>
</dbReference>
<feature type="binding site" evidence="10">
    <location>
        <position position="62"/>
    </location>
    <ligand>
        <name>Mg(2+)</name>
        <dbReference type="ChEBI" id="CHEBI:18420"/>
    </ligand>
</feature>
<evidence type="ECO:0000259" key="12">
    <source>
        <dbReference type="Pfam" id="PF09249"/>
    </source>
</evidence>
<dbReference type="Pfam" id="PF21133">
    <property type="entry name" value="CAA_C"/>
    <property type="match status" value="1"/>
</dbReference>
<dbReference type="EMBL" id="CP002117">
    <property type="protein sequence ID" value="ADN36012.1"/>
    <property type="molecule type" value="Genomic_DNA"/>
</dbReference>
<comment type="catalytic activity">
    <reaction evidence="10">
        <text>a tRNA with a 3' CCA end + 2 CTP + ATP = a tRNA with a 3' CCACCA end + 3 diphosphate</text>
        <dbReference type="Rhea" id="RHEA:76235"/>
        <dbReference type="Rhea" id="RHEA-COMP:10468"/>
        <dbReference type="Rhea" id="RHEA-COMP:18655"/>
        <dbReference type="ChEBI" id="CHEBI:30616"/>
        <dbReference type="ChEBI" id="CHEBI:33019"/>
        <dbReference type="ChEBI" id="CHEBI:37563"/>
        <dbReference type="ChEBI" id="CHEBI:83071"/>
        <dbReference type="ChEBI" id="CHEBI:195187"/>
    </reaction>
</comment>
<feature type="binding site" evidence="10">
    <location>
        <position position="60"/>
    </location>
    <ligand>
        <name>Mg(2+)</name>
        <dbReference type="ChEBI" id="CHEBI:18420"/>
    </ligand>
</feature>
<evidence type="ECO:0000256" key="7">
    <source>
        <dbReference type="ARBA" id="ARBA00022840"/>
    </source>
</evidence>
<protein>
    <recommendedName>
        <fullName evidence="10">CCA-adding enzyme</fullName>
        <ecNumber evidence="10">2.7.7.72</ecNumber>
    </recommendedName>
    <alternativeName>
        <fullName evidence="10">CCA tRNA nucleotidyltransferase</fullName>
    </alternativeName>
    <alternativeName>
        <fullName evidence="10">tRNA CCA-pyrophosphorylase</fullName>
    </alternativeName>
    <alternativeName>
        <fullName evidence="10">tRNA adenylyl-/cytidylyl- transferase</fullName>
    </alternativeName>
    <alternativeName>
        <fullName evidence="10">tRNA nucleotidyltransferase</fullName>
    </alternativeName>
    <alternativeName>
        <fullName evidence="10">tRNA-NT</fullName>
    </alternativeName>
</protein>
<sequence>MNRSPVEEGCLERIRPGEEERGLICDMASALVREVDDSGFAKGMIVGSVARNTWISGDRDLDVFMLFDPSVARGELEKKGLALGRDIATRFGGEVVEKYAEHPYVNTQINGFDVDLVPCYNVDSASHIQSAVDRTPFHTRYIRDRVRDLTDDILLLKQFAKSCGVYGSDHMTEGFAGYLCELLVLHYGSFDDVIRNAALWTPGTIIDIENHRAKDFDEPLVVIDPVDPERNVASSLSLRKMSEFSVFCRDYISNPAKEFFIIPEQKKISRQEFNDEIRRRGTYFFAIVFENPDSIPDILVPQLRKSLRSLESLFGRNDFRVLRSDCHMGDERSVLLFELIDEELPPVMKRAGPPVWNRINAEKFLRKHLGHTFSGPYIEGGKYIVEVERRHLNVLSLLKSPEFIESGFGKNVKESIESEYSVLRNEEVWNGDISGFLYDYIHKEPANVRILQNRI</sequence>
<keyword evidence="7 10" id="KW-0067">ATP-binding</keyword>
<dbReference type="GO" id="GO:0000049">
    <property type="term" value="F:tRNA binding"/>
    <property type="evidence" value="ECO:0007669"/>
    <property type="project" value="UniProtKB-UniRule"/>
</dbReference>
<feature type="binding site" evidence="10">
    <location>
        <position position="166"/>
    </location>
    <ligand>
        <name>ATP</name>
        <dbReference type="ChEBI" id="CHEBI:30616"/>
    </ligand>
</feature>